<dbReference type="InterPro" id="IPR038765">
    <property type="entry name" value="Papain-like_cys_pep_sf"/>
</dbReference>
<dbReference type="Proteomes" id="UP000242188">
    <property type="component" value="Unassembled WGS sequence"/>
</dbReference>
<gene>
    <name evidence="1" type="ORF">KP79_PYT01030</name>
</gene>
<name>A0A210QLM9_MIZYE</name>
<dbReference type="SUPFAM" id="SSF54001">
    <property type="entry name" value="Cysteine proteinases"/>
    <property type="match status" value="1"/>
</dbReference>
<evidence type="ECO:0000313" key="2">
    <source>
        <dbReference type="Proteomes" id="UP000242188"/>
    </source>
</evidence>
<comment type="caution">
    <text evidence="1">The sequence shown here is derived from an EMBL/GenBank/DDBJ whole genome shotgun (WGS) entry which is preliminary data.</text>
</comment>
<protein>
    <recommendedName>
        <fullName evidence="3">Ubiquitin-like protease family profile domain-containing protein</fullName>
    </recommendedName>
</protein>
<evidence type="ECO:0000313" key="1">
    <source>
        <dbReference type="EMBL" id="OWF49635.1"/>
    </source>
</evidence>
<accession>A0A210QLM9</accession>
<evidence type="ECO:0008006" key="3">
    <source>
        <dbReference type="Google" id="ProtNLM"/>
    </source>
</evidence>
<proteinExistence type="predicted"/>
<reference evidence="1 2" key="1">
    <citation type="journal article" date="2017" name="Nat. Ecol. Evol.">
        <title>Scallop genome provides insights into evolution of bilaterian karyotype and development.</title>
        <authorList>
            <person name="Wang S."/>
            <person name="Zhang J."/>
            <person name="Jiao W."/>
            <person name="Li J."/>
            <person name="Xun X."/>
            <person name="Sun Y."/>
            <person name="Guo X."/>
            <person name="Huan P."/>
            <person name="Dong B."/>
            <person name="Zhang L."/>
            <person name="Hu X."/>
            <person name="Sun X."/>
            <person name="Wang J."/>
            <person name="Zhao C."/>
            <person name="Wang Y."/>
            <person name="Wang D."/>
            <person name="Huang X."/>
            <person name="Wang R."/>
            <person name="Lv J."/>
            <person name="Li Y."/>
            <person name="Zhang Z."/>
            <person name="Liu B."/>
            <person name="Lu W."/>
            <person name="Hui Y."/>
            <person name="Liang J."/>
            <person name="Zhou Z."/>
            <person name="Hou R."/>
            <person name="Li X."/>
            <person name="Liu Y."/>
            <person name="Li H."/>
            <person name="Ning X."/>
            <person name="Lin Y."/>
            <person name="Zhao L."/>
            <person name="Xing Q."/>
            <person name="Dou J."/>
            <person name="Li Y."/>
            <person name="Mao J."/>
            <person name="Guo H."/>
            <person name="Dou H."/>
            <person name="Li T."/>
            <person name="Mu C."/>
            <person name="Jiang W."/>
            <person name="Fu Q."/>
            <person name="Fu X."/>
            <person name="Miao Y."/>
            <person name="Liu J."/>
            <person name="Yu Q."/>
            <person name="Li R."/>
            <person name="Liao H."/>
            <person name="Li X."/>
            <person name="Kong Y."/>
            <person name="Jiang Z."/>
            <person name="Chourrout D."/>
            <person name="Li R."/>
            <person name="Bao Z."/>
        </authorList>
    </citation>
    <scope>NUCLEOTIDE SEQUENCE [LARGE SCALE GENOMIC DNA]</scope>
    <source>
        <strain evidence="1 2">PY_sf001</strain>
    </source>
</reference>
<dbReference type="AlphaFoldDB" id="A0A210QLM9"/>
<keyword evidence="2" id="KW-1185">Reference proteome</keyword>
<dbReference type="EMBL" id="NEDP02003018">
    <property type="protein sequence ID" value="OWF49635.1"/>
    <property type="molecule type" value="Genomic_DNA"/>
</dbReference>
<sequence>MTRDMSKENWMEMLEKAKQTSGFSFDNVNRTAFAVLDGCCDEEEHDSLLREISDLAPAGLNMYARLQLSVLLLCLLVKQSRFDLKRNLHKESEEAAATFRAMIESLKPIHKLHVDYTLGNIISVDSHQLPPLTFKLKKNSRYYVCGEVVDMKDFHTLKNPKWLNDKVINAYLALLQREHNLKNTDHIFALPSYMEVLWGHIELIKIIRWRYMTIRSEKTGELGNRKWQTGDLVSSRQKDGNACGSFVMLNALVLSKNLDLKDVSHPLSLRMREFVRCKLLSASDEPPSQRSRCDMVG</sequence>
<dbReference type="Gene3D" id="1.10.418.20">
    <property type="match status" value="1"/>
</dbReference>
<organism evidence="1 2">
    <name type="scientific">Mizuhopecten yessoensis</name>
    <name type="common">Japanese scallop</name>
    <name type="synonym">Patinopecten yessoensis</name>
    <dbReference type="NCBI Taxonomy" id="6573"/>
    <lineage>
        <taxon>Eukaryota</taxon>
        <taxon>Metazoa</taxon>
        <taxon>Spiralia</taxon>
        <taxon>Lophotrochozoa</taxon>
        <taxon>Mollusca</taxon>
        <taxon>Bivalvia</taxon>
        <taxon>Autobranchia</taxon>
        <taxon>Pteriomorphia</taxon>
        <taxon>Pectinida</taxon>
        <taxon>Pectinoidea</taxon>
        <taxon>Pectinidae</taxon>
        <taxon>Mizuhopecten</taxon>
    </lineage>
</organism>